<dbReference type="EMBL" id="JAFBEV010000007">
    <property type="protein sequence ID" value="MBM7657615.1"/>
    <property type="molecule type" value="Genomic_DNA"/>
</dbReference>
<name>A0ABS2Q850_9BACL</name>
<dbReference type="InterPro" id="IPR039563">
    <property type="entry name" value="Peptidase_C39_single_dom"/>
</dbReference>
<sequence>MVFKSVSVFIVIFIIIGGSFLLLHYYMDAEGRNAEKHSAHQVPSKQVSVVKQTEAQRAEVKDKEKKNLEAVKKTQQKQAVIASARLPAAKKLTVPFVSQLPELPNGCEITSLTMLLQSAGINVTKMTLAEQVKKVPYQSDGYMGNPNQGFVGNMYHGNRNNPGLAVYHGPVANLARTYLGNRVIDLSGSSWTSVEQQIASGHPVWVITSINSQPVPAGSWHPWRTRSGIIQITFMEHSVLVTGYDKTHVYFNNPLAAQSGSKALKKNFITAWHQFGNQAISYRGQPLEKKDDDDD</sequence>
<dbReference type="InterPro" id="IPR039564">
    <property type="entry name" value="Peptidase_C39-like"/>
</dbReference>
<keyword evidence="1" id="KW-1133">Transmembrane helix</keyword>
<evidence type="ECO:0000259" key="2">
    <source>
        <dbReference type="Pfam" id="PF13529"/>
    </source>
</evidence>
<dbReference type="Gene3D" id="3.90.70.10">
    <property type="entry name" value="Cysteine proteinases"/>
    <property type="match status" value="1"/>
</dbReference>
<dbReference type="PANTHER" id="PTHR37806">
    <property type="entry name" value="LMO0724 PROTEIN"/>
    <property type="match status" value="1"/>
</dbReference>
<dbReference type="PANTHER" id="PTHR37806:SF1">
    <property type="entry name" value="PEPTIDASE C39-LIKE DOMAIN-CONTAINING PROTEIN"/>
    <property type="match status" value="1"/>
</dbReference>
<evidence type="ECO:0000256" key="1">
    <source>
        <dbReference type="SAM" id="Phobius"/>
    </source>
</evidence>
<feature type="domain" description="Peptidase C39-like" evidence="2">
    <location>
        <begin position="92"/>
        <end position="254"/>
    </location>
</feature>
<evidence type="ECO:0000313" key="3">
    <source>
        <dbReference type="EMBL" id="MBM7657615.1"/>
    </source>
</evidence>
<dbReference type="Proteomes" id="UP000823201">
    <property type="component" value="Unassembled WGS sequence"/>
</dbReference>
<gene>
    <name evidence="3" type="ORF">JOC27_001064</name>
</gene>
<keyword evidence="1" id="KW-0812">Transmembrane</keyword>
<organism evidence="3 4">
    <name type="scientific">Sporolactobacillus spathodeae</name>
    <dbReference type="NCBI Taxonomy" id="1465502"/>
    <lineage>
        <taxon>Bacteria</taxon>
        <taxon>Bacillati</taxon>
        <taxon>Bacillota</taxon>
        <taxon>Bacilli</taxon>
        <taxon>Bacillales</taxon>
        <taxon>Sporolactobacillaceae</taxon>
        <taxon>Sporolactobacillus</taxon>
    </lineage>
</organism>
<proteinExistence type="predicted"/>
<feature type="transmembrane region" description="Helical" evidence="1">
    <location>
        <begin position="6"/>
        <end position="26"/>
    </location>
</feature>
<protein>
    <submittedName>
        <fullName evidence="3">Uncharacterized protein YvpB</fullName>
    </submittedName>
</protein>
<dbReference type="Pfam" id="PF13529">
    <property type="entry name" value="Peptidase_C39_2"/>
    <property type="match status" value="1"/>
</dbReference>
<dbReference type="CDD" id="cd02549">
    <property type="entry name" value="Peptidase_C39A"/>
    <property type="match status" value="1"/>
</dbReference>
<accession>A0ABS2Q850</accession>
<reference evidence="3 4" key="1">
    <citation type="submission" date="2021-01" db="EMBL/GenBank/DDBJ databases">
        <title>Genomic Encyclopedia of Type Strains, Phase IV (KMG-IV): sequencing the most valuable type-strain genomes for metagenomic binning, comparative biology and taxonomic classification.</title>
        <authorList>
            <person name="Goeker M."/>
        </authorList>
    </citation>
    <scope>NUCLEOTIDE SEQUENCE [LARGE SCALE GENOMIC DNA]</scope>
    <source>
        <strain evidence="3 4">DSM 100968</strain>
    </source>
</reference>
<comment type="caution">
    <text evidence="3">The sequence shown here is derived from an EMBL/GenBank/DDBJ whole genome shotgun (WGS) entry which is preliminary data.</text>
</comment>
<keyword evidence="4" id="KW-1185">Reference proteome</keyword>
<evidence type="ECO:0000313" key="4">
    <source>
        <dbReference type="Proteomes" id="UP000823201"/>
    </source>
</evidence>
<dbReference type="RefSeq" id="WP_239529808.1">
    <property type="nucleotide sequence ID" value="NZ_CBCRXA010000005.1"/>
</dbReference>
<keyword evidence="1" id="KW-0472">Membrane</keyword>